<protein>
    <submittedName>
        <fullName evidence="1">Uncharacterized protein</fullName>
    </submittedName>
</protein>
<dbReference type="AlphaFoldDB" id="A0A085MRJ6"/>
<evidence type="ECO:0000313" key="1">
    <source>
        <dbReference type="EMBL" id="KFD59842.1"/>
    </source>
</evidence>
<sequence length="70" mass="7905">CFWTTTAAYNWDHLTLPSAQPRTQESALKERSSLRQPALRSWKAAWKWANSCSPAILQNTKEEYPPAAAA</sequence>
<proteinExistence type="predicted"/>
<dbReference type="Proteomes" id="UP000030758">
    <property type="component" value="Unassembled WGS sequence"/>
</dbReference>
<reference evidence="1" key="1">
    <citation type="journal article" date="2014" name="Nat. Genet.">
        <title>Genome and transcriptome of the porcine whipworm Trichuris suis.</title>
        <authorList>
            <person name="Jex A.R."/>
            <person name="Nejsum P."/>
            <person name="Schwarz E.M."/>
            <person name="Hu L."/>
            <person name="Young N.D."/>
            <person name="Hall R.S."/>
            <person name="Korhonen P.K."/>
            <person name="Liao S."/>
            <person name="Thamsborg S."/>
            <person name="Xia J."/>
            <person name="Xu P."/>
            <person name="Wang S."/>
            <person name="Scheerlinck J.P."/>
            <person name="Hofmann A."/>
            <person name="Sternberg P.W."/>
            <person name="Wang J."/>
            <person name="Gasser R.B."/>
        </authorList>
    </citation>
    <scope>NUCLEOTIDE SEQUENCE [LARGE SCALE GENOMIC DNA]</scope>
    <source>
        <strain evidence="1">DCEP-RM93F</strain>
    </source>
</reference>
<organism evidence="1">
    <name type="scientific">Trichuris suis</name>
    <name type="common">pig whipworm</name>
    <dbReference type="NCBI Taxonomy" id="68888"/>
    <lineage>
        <taxon>Eukaryota</taxon>
        <taxon>Metazoa</taxon>
        <taxon>Ecdysozoa</taxon>
        <taxon>Nematoda</taxon>
        <taxon>Enoplea</taxon>
        <taxon>Dorylaimia</taxon>
        <taxon>Trichinellida</taxon>
        <taxon>Trichuridae</taxon>
        <taxon>Trichuris</taxon>
    </lineage>
</organism>
<name>A0A085MRJ6_9BILA</name>
<feature type="non-terminal residue" evidence="1">
    <location>
        <position position="70"/>
    </location>
</feature>
<gene>
    <name evidence="1" type="ORF">M514_27979</name>
</gene>
<dbReference type="EMBL" id="KL367726">
    <property type="protein sequence ID" value="KFD59842.1"/>
    <property type="molecule type" value="Genomic_DNA"/>
</dbReference>
<feature type="non-terminal residue" evidence="1">
    <location>
        <position position="1"/>
    </location>
</feature>
<accession>A0A085MRJ6</accession>